<keyword evidence="2" id="KW-1185">Reference proteome</keyword>
<sequence length="157" mass="16914">MSSIISRAPSSNHSIGDSLPPEESGWTTYLEDLFNNSNKGCSISSGVANSSMLSDAASSAAKKLYDREQGDEFPPVHKNIRTSSFKKRKKTKAAALFDDALEDTASSPVNSPKENGSTSGQYEREELGSNGRDSDCTELKKRGLCLVPLSMVVKYLG</sequence>
<name>A0ACB9MFR3_BAUVA</name>
<protein>
    <submittedName>
        <fullName evidence="1">Uncharacterized protein</fullName>
    </submittedName>
</protein>
<gene>
    <name evidence="1" type="ORF">L6164_022466</name>
</gene>
<proteinExistence type="predicted"/>
<dbReference type="Proteomes" id="UP000828941">
    <property type="component" value="Chromosome 9"/>
</dbReference>
<evidence type="ECO:0000313" key="2">
    <source>
        <dbReference type="Proteomes" id="UP000828941"/>
    </source>
</evidence>
<evidence type="ECO:0000313" key="1">
    <source>
        <dbReference type="EMBL" id="KAI4322806.1"/>
    </source>
</evidence>
<reference evidence="1 2" key="1">
    <citation type="journal article" date="2022" name="DNA Res.">
        <title>Chromosomal-level genome assembly of the orchid tree Bauhinia variegata (Leguminosae; Cercidoideae) supports the allotetraploid origin hypothesis of Bauhinia.</title>
        <authorList>
            <person name="Zhong Y."/>
            <person name="Chen Y."/>
            <person name="Zheng D."/>
            <person name="Pang J."/>
            <person name="Liu Y."/>
            <person name="Luo S."/>
            <person name="Meng S."/>
            <person name="Qian L."/>
            <person name="Wei D."/>
            <person name="Dai S."/>
            <person name="Zhou R."/>
        </authorList>
    </citation>
    <scope>NUCLEOTIDE SEQUENCE [LARGE SCALE GENOMIC DNA]</scope>
    <source>
        <strain evidence="1">BV-YZ2020</strain>
    </source>
</reference>
<accession>A0ACB9MFR3</accession>
<comment type="caution">
    <text evidence="1">The sequence shown here is derived from an EMBL/GenBank/DDBJ whole genome shotgun (WGS) entry which is preliminary data.</text>
</comment>
<organism evidence="1 2">
    <name type="scientific">Bauhinia variegata</name>
    <name type="common">Purple orchid tree</name>
    <name type="synonym">Phanera variegata</name>
    <dbReference type="NCBI Taxonomy" id="167791"/>
    <lineage>
        <taxon>Eukaryota</taxon>
        <taxon>Viridiplantae</taxon>
        <taxon>Streptophyta</taxon>
        <taxon>Embryophyta</taxon>
        <taxon>Tracheophyta</taxon>
        <taxon>Spermatophyta</taxon>
        <taxon>Magnoliopsida</taxon>
        <taxon>eudicotyledons</taxon>
        <taxon>Gunneridae</taxon>
        <taxon>Pentapetalae</taxon>
        <taxon>rosids</taxon>
        <taxon>fabids</taxon>
        <taxon>Fabales</taxon>
        <taxon>Fabaceae</taxon>
        <taxon>Cercidoideae</taxon>
        <taxon>Cercideae</taxon>
        <taxon>Bauhiniinae</taxon>
        <taxon>Bauhinia</taxon>
    </lineage>
</organism>
<dbReference type="EMBL" id="CM039434">
    <property type="protein sequence ID" value="KAI4322806.1"/>
    <property type="molecule type" value="Genomic_DNA"/>
</dbReference>